<dbReference type="PANTHER" id="PTHR30160">
    <property type="entry name" value="TETRAACYLDISACCHARIDE 4'-KINASE-RELATED"/>
    <property type="match status" value="1"/>
</dbReference>
<proteinExistence type="predicted"/>
<evidence type="ECO:0000256" key="2">
    <source>
        <dbReference type="ARBA" id="ARBA00022679"/>
    </source>
</evidence>
<evidence type="ECO:0000313" key="4">
    <source>
        <dbReference type="Proteomes" id="UP000246145"/>
    </source>
</evidence>
<dbReference type="SUPFAM" id="SSF53756">
    <property type="entry name" value="UDP-Glycosyltransferase/glycogen phosphorylase"/>
    <property type="match status" value="1"/>
</dbReference>
<dbReference type="CDD" id="cd03789">
    <property type="entry name" value="GT9_LPS_heptosyltransferase"/>
    <property type="match status" value="1"/>
</dbReference>
<name>A0A2U1CL99_9BURK</name>
<dbReference type="GO" id="GO:0008713">
    <property type="term" value="F:ADP-heptose-lipopolysaccharide heptosyltransferase activity"/>
    <property type="evidence" value="ECO:0007669"/>
    <property type="project" value="TreeGrafter"/>
</dbReference>
<dbReference type="EMBL" id="QEKO01000003">
    <property type="protein sequence ID" value="PVY61799.1"/>
    <property type="molecule type" value="Genomic_DNA"/>
</dbReference>
<dbReference type="GO" id="GO:0009244">
    <property type="term" value="P:lipopolysaccharide core region biosynthetic process"/>
    <property type="evidence" value="ECO:0007669"/>
    <property type="project" value="TreeGrafter"/>
</dbReference>
<dbReference type="Pfam" id="PF01075">
    <property type="entry name" value="Glyco_transf_9"/>
    <property type="match status" value="1"/>
</dbReference>
<dbReference type="AlphaFoldDB" id="A0A2U1CL99"/>
<organism evidence="3 4">
    <name type="scientific">Pusillimonas noertemannii</name>
    <dbReference type="NCBI Taxonomy" id="305977"/>
    <lineage>
        <taxon>Bacteria</taxon>
        <taxon>Pseudomonadati</taxon>
        <taxon>Pseudomonadota</taxon>
        <taxon>Betaproteobacteria</taxon>
        <taxon>Burkholderiales</taxon>
        <taxon>Alcaligenaceae</taxon>
        <taxon>Pusillimonas</taxon>
    </lineage>
</organism>
<protein>
    <submittedName>
        <fullName evidence="3">ADP-heptose:LPS heptosyltransferase</fullName>
    </submittedName>
</protein>
<gene>
    <name evidence="3" type="ORF">C7440_2532</name>
</gene>
<comment type="caution">
    <text evidence="3">The sequence shown here is derived from an EMBL/GenBank/DDBJ whole genome shotgun (WGS) entry which is preliminary data.</text>
</comment>
<dbReference type="Gene3D" id="3.40.50.2000">
    <property type="entry name" value="Glycogen Phosphorylase B"/>
    <property type="match status" value="2"/>
</dbReference>
<reference evidence="3 4" key="1">
    <citation type="submission" date="2018-04" db="EMBL/GenBank/DDBJ databases">
        <title>Genomic Encyclopedia of Type Strains, Phase IV (KMG-IV): sequencing the most valuable type-strain genomes for metagenomic binning, comparative biology and taxonomic classification.</title>
        <authorList>
            <person name="Goeker M."/>
        </authorList>
    </citation>
    <scope>NUCLEOTIDE SEQUENCE [LARGE SCALE GENOMIC DNA]</scope>
    <source>
        <strain evidence="3 4">DSM 10065</strain>
    </source>
</reference>
<dbReference type="InterPro" id="IPR002201">
    <property type="entry name" value="Glyco_trans_9"/>
</dbReference>
<dbReference type="GO" id="GO:0005829">
    <property type="term" value="C:cytosol"/>
    <property type="evidence" value="ECO:0007669"/>
    <property type="project" value="TreeGrafter"/>
</dbReference>
<dbReference type="RefSeq" id="WP_165832578.1">
    <property type="nucleotide sequence ID" value="NZ_JACCEX010000003.1"/>
</dbReference>
<evidence type="ECO:0000313" key="3">
    <source>
        <dbReference type="EMBL" id="PVY61799.1"/>
    </source>
</evidence>
<sequence>MHASIPIWKDIERIAVFRALNLGDMLCSMPALRGLRKAFPNARVSLIGLENIRPLIERFGRYVDELLIFPGLESFPEQRAREEQLPEFYQRMQSRHFDLALQMHGDGTRSNAVLRRLGARIEAGFVPRDQSEQPGRWMRWPDERHEIHRYLALLEYLGIPRDGDSLEFPLGSEEQRMAGQLLASAGLQPSRTVILHPGARLASRRWPLERFVQVGRGLASKGWQIAITGSRSEAELAAALASGVGPGCVNLCGRTQLGELGAVVSRCRLLICNDTGISHVAAAVGAASVVIASGSDVNRWAPLDRRRHPILHAPADCRPCAFDECPVGHLCAWGVGAAEVLEQAAGQLEQAAATSFT</sequence>
<dbReference type="InterPro" id="IPR051199">
    <property type="entry name" value="LPS_LOS_Heptosyltrfase"/>
</dbReference>
<keyword evidence="1" id="KW-0328">Glycosyltransferase</keyword>
<dbReference type="STRING" id="1231391.GCA_000308195_00343"/>
<accession>A0A2U1CL99</accession>
<keyword evidence="4" id="KW-1185">Reference proteome</keyword>
<evidence type="ECO:0000256" key="1">
    <source>
        <dbReference type="ARBA" id="ARBA00022676"/>
    </source>
</evidence>
<dbReference type="Proteomes" id="UP000246145">
    <property type="component" value="Unassembled WGS sequence"/>
</dbReference>
<keyword evidence="2 3" id="KW-0808">Transferase</keyword>